<dbReference type="OMA" id="VIITEMY"/>
<evidence type="ECO:0000256" key="5">
    <source>
        <dbReference type="ARBA" id="ARBA00022840"/>
    </source>
</evidence>
<reference evidence="8" key="1">
    <citation type="submission" date="2013-11" db="EMBL/GenBank/DDBJ databases">
        <title>The genomic landscape of the Guanapo guppy.</title>
        <authorList>
            <person name="Kuenstner A."/>
            <person name="Dreyer C."/>
        </authorList>
    </citation>
    <scope>NUCLEOTIDE SEQUENCE</scope>
    <source>
        <strain evidence="8">Guanapo</strain>
    </source>
</reference>
<keyword evidence="5" id="KW-0067">ATP-binding</keyword>
<keyword evidence="4" id="KW-0418">Kinase</keyword>
<dbReference type="Proteomes" id="UP000242638">
    <property type="component" value="Unassembled WGS sequence"/>
</dbReference>
<evidence type="ECO:0000256" key="1">
    <source>
        <dbReference type="ARBA" id="ARBA00022527"/>
    </source>
</evidence>
<dbReference type="InterPro" id="IPR000719">
    <property type="entry name" value="Prot_kinase_dom"/>
</dbReference>
<dbReference type="PANTHER" id="PTHR24342">
    <property type="entry name" value="SERINE/THREONINE-PROTEIN KINASE 17"/>
    <property type="match status" value="1"/>
</dbReference>
<evidence type="ECO:0000259" key="6">
    <source>
        <dbReference type="PROSITE" id="PS50011"/>
    </source>
</evidence>
<proteinExistence type="predicted"/>
<reference evidence="7" key="2">
    <citation type="submission" date="2025-08" db="UniProtKB">
        <authorList>
            <consortium name="Ensembl"/>
        </authorList>
    </citation>
    <scope>IDENTIFICATION</scope>
    <source>
        <strain evidence="7">Guanapo</strain>
    </source>
</reference>
<dbReference type="Gene3D" id="1.10.510.10">
    <property type="entry name" value="Transferase(Phosphotransferase) domain 1"/>
    <property type="match status" value="1"/>
</dbReference>
<name>A0A3P9Q850_POERE</name>
<dbReference type="AlphaFoldDB" id="A0A3P9Q850"/>
<feature type="domain" description="Protein kinase" evidence="6">
    <location>
        <begin position="5"/>
        <end position="287"/>
    </location>
</feature>
<keyword evidence="3" id="KW-0547">Nucleotide-binding</keyword>
<dbReference type="InterPro" id="IPR011009">
    <property type="entry name" value="Kinase-like_dom_sf"/>
</dbReference>
<dbReference type="InterPro" id="IPR008271">
    <property type="entry name" value="Ser/Thr_kinase_AS"/>
</dbReference>
<keyword evidence="8" id="KW-1185">Reference proteome</keyword>
<protein>
    <recommendedName>
        <fullName evidence="6">Protein kinase domain-containing protein</fullName>
    </recommendedName>
</protein>
<evidence type="ECO:0000256" key="3">
    <source>
        <dbReference type="ARBA" id="ARBA00022741"/>
    </source>
</evidence>
<dbReference type="PROSITE" id="PS00108">
    <property type="entry name" value="PROTEIN_KINASE_ST"/>
    <property type="match status" value="1"/>
</dbReference>
<dbReference type="Gene3D" id="3.30.200.20">
    <property type="entry name" value="Phosphorylase Kinase, domain 1"/>
    <property type="match status" value="1"/>
</dbReference>
<dbReference type="Ensembl" id="ENSPRET00000030516.1">
    <property type="protein sequence ID" value="ENSPREP00000030174.1"/>
    <property type="gene ID" value="ENSPREG00000020436.1"/>
</dbReference>
<dbReference type="Pfam" id="PF00069">
    <property type="entry name" value="Pkinase"/>
    <property type="match status" value="1"/>
</dbReference>
<dbReference type="GeneTree" id="ENSGT00940000163418"/>
<evidence type="ECO:0000313" key="8">
    <source>
        <dbReference type="Proteomes" id="UP000242638"/>
    </source>
</evidence>
<reference evidence="7" key="3">
    <citation type="submission" date="2025-09" db="UniProtKB">
        <authorList>
            <consortium name="Ensembl"/>
        </authorList>
    </citation>
    <scope>IDENTIFICATION</scope>
    <source>
        <strain evidence="7">Guanapo</strain>
    </source>
</reference>
<dbReference type="SMART" id="SM00220">
    <property type="entry name" value="S_TKc"/>
    <property type="match status" value="1"/>
</dbReference>
<dbReference type="GO" id="GO:0043065">
    <property type="term" value="P:positive regulation of apoptotic process"/>
    <property type="evidence" value="ECO:0007669"/>
    <property type="project" value="TreeGrafter"/>
</dbReference>
<keyword evidence="1" id="KW-0723">Serine/threonine-protein kinase</keyword>
<dbReference type="GO" id="GO:0035556">
    <property type="term" value="P:intracellular signal transduction"/>
    <property type="evidence" value="ECO:0007669"/>
    <property type="project" value="TreeGrafter"/>
</dbReference>
<dbReference type="GO" id="GO:0005524">
    <property type="term" value="F:ATP binding"/>
    <property type="evidence" value="ECO:0007669"/>
    <property type="project" value="UniProtKB-KW"/>
</dbReference>
<accession>A0A3P9Q850</accession>
<dbReference type="GO" id="GO:0005634">
    <property type="term" value="C:nucleus"/>
    <property type="evidence" value="ECO:0007669"/>
    <property type="project" value="TreeGrafter"/>
</dbReference>
<evidence type="ECO:0000256" key="4">
    <source>
        <dbReference type="ARBA" id="ARBA00022777"/>
    </source>
</evidence>
<keyword evidence="2" id="KW-0808">Transferase</keyword>
<dbReference type="STRING" id="8081.ENSPREP00000030174"/>
<dbReference type="PROSITE" id="PS50011">
    <property type="entry name" value="PROTEIN_KINASE_DOM"/>
    <property type="match status" value="1"/>
</dbReference>
<dbReference type="PANTHER" id="PTHR24342:SF14">
    <property type="entry name" value="DEATH-ASSOCIATED PROTEIN KINASE DAPK-1"/>
    <property type="match status" value="1"/>
</dbReference>
<sequence length="287" mass="33050">MRSFQALTLFHCRGTFSYVKRVKQKATKMDYAAKFISTRAKRKASALREMRLLSKLDHERVLYFHDAFEKKNAVVIITEMYPEKVRSCVRQLLEGLDYLHHLNIIHLDIKPDNILMADLQSDQIRLCDFGNAVEFTPDEAQYCKYGTPEFVAPEIVNQTPVSKATDIWPVGVISYLLTGISPFAGESDRSSVLNIRNYNVAFEENMFADLCREAKGFIIKLLVHMSVSILLHFCCITTSVTPRLPSRGTRRKAHPCRLHRLIQTKTLMSFLLFQCHSTWTSLDQECH</sequence>
<dbReference type="Bgee" id="ENSPREG00000020436">
    <property type="expression patterns" value="Expressed in head and 1 other cell type or tissue"/>
</dbReference>
<dbReference type="GO" id="GO:0004674">
    <property type="term" value="F:protein serine/threonine kinase activity"/>
    <property type="evidence" value="ECO:0007669"/>
    <property type="project" value="UniProtKB-KW"/>
</dbReference>
<evidence type="ECO:0000313" key="7">
    <source>
        <dbReference type="Ensembl" id="ENSPREP00000030174.1"/>
    </source>
</evidence>
<evidence type="ECO:0000256" key="2">
    <source>
        <dbReference type="ARBA" id="ARBA00022679"/>
    </source>
</evidence>
<organism evidence="7 8">
    <name type="scientific">Poecilia reticulata</name>
    <name type="common">Guppy</name>
    <name type="synonym">Acanthophacelus reticulatus</name>
    <dbReference type="NCBI Taxonomy" id="8081"/>
    <lineage>
        <taxon>Eukaryota</taxon>
        <taxon>Metazoa</taxon>
        <taxon>Chordata</taxon>
        <taxon>Craniata</taxon>
        <taxon>Vertebrata</taxon>
        <taxon>Euteleostomi</taxon>
        <taxon>Actinopterygii</taxon>
        <taxon>Neopterygii</taxon>
        <taxon>Teleostei</taxon>
        <taxon>Neoteleostei</taxon>
        <taxon>Acanthomorphata</taxon>
        <taxon>Ovalentaria</taxon>
        <taxon>Atherinomorphae</taxon>
        <taxon>Cyprinodontiformes</taxon>
        <taxon>Poeciliidae</taxon>
        <taxon>Poeciliinae</taxon>
        <taxon>Poecilia</taxon>
    </lineage>
</organism>
<dbReference type="SUPFAM" id="SSF56112">
    <property type="entry name" value="Protein kinase-like (PK-like)"/>
    <property type="match status" value="1"/>
</dbReference>